<dbReference type="InterPro" id="IPR002939">
    <property type="entry name" value="DnaJ_C"/>
</dbReference>
<dbReference type="GO" id="GO:0051082">
    <property type="term" value="F:unfolded protein binding"/>
    <property type="evidence" value="ECO:0007669"/>
    <property type="project" value="InterPro"/>
</dbReference>
<evidence type="ECO:0000256" key="2">
    <source>
        <dbReference type="ARBA" id="ARBA00022737"/>
    </source>
</evidence>
<dbReference type="PROSITE" id="PS00636">
    <property type="entry name" value="DNAJ_1"/>
    <property type="match status" value="1"/>
</dbReference>
<dbReference type="AlphaFoldDB" id="H8X8B6"/>
<keyword evidence="2" id="KW-0677">Repeat</keyword>
<dbReference type="Proteomes" id="UP000005018">
    <property type="component" value="Chromosome 5"/>
</dbReference>
<proteinExistence type="predicted"/>
<evidence type="ECO:0000256" key="7">
    <source>
        <dbReference type="SAM" id="MobiDB-lite"/>
    </source>
</evidence>
<dbReference type="PROSITE" id="PS51188">
    <property type="entry name" value="ZF_CR"/>
    <property type="match status" value="1"/>
</dbReference>
<evidence type="ECO:0000256" key="5">
    <source>
        <dbReference type="ARBA" id="ARBA00023186"/>
    </source>
</evidence>
<keyword evidence="11" id="KW-1185">Reference proteome</keyword>
<gene>
    <name evidence="10" type="ORF">CORT_0E06330</name>
</gene>
<sequence>MEDLYEILEVSSNATDVEIKKAYRKLALKYHPDKASEEDREESEVHFKKISFAYEVLIDEEKRQNYDLYGTTDSNGGPGHYDFTGNPFEQFYGGGGDYNGHGGNDFYDFFNGMNGDQSNHHNSRRTDDAILNVEVTLEELYIGKVIRSTSTRNIICTQCKGKGVKSANAVSKTCGICHGEGYTRKIKRVAPGFVAQEYVDCTTCNATGKIYRTKDRCKLCKGTRVCEETKILEFEIPKGSPGEGKVVKKGESDEYPGKIAGDIILKYTCKKHEVFERKGDDLYMELKIPLADALTGFSKLVTPHLDGRGVKVVTPRGKVIRPGDYIKITGEGMPKYAEKKSWFSRSEGKGDLYIKVNIEFPSDNWYLEKNDLLTIKNILPTNLKERAPEISVPETNVEFFTDFSIVQSSDLPEYHNARRSNDEGNGTYEQGPQCTQQ</sequence>
<dbReference type="EMBL" id="HE681723">
    <property type="protein sequence ID" value="CCG24215.1"/>
    <property type="molecule type" value="Genomic_DNA"/>
</dbReference>
<evidence type="ECO:0000256" key="4">
    <source>
        <dbReference type="ARBA" id="ARBA00022833"/>
    </source>
</evidence>
<evidence type="ECO:0000259" key="9">
    <source>
        <dbReference type="PROSITE" id="PS51188"/>
    </source>
</evidence>
<dbReference type="CDD" id="cd10747">
    <property type="entry name" value="DnaJ_C"/>
    <property type="match status" value="1"/>
</dbReference>
<dbReference type="Gene3D" id="1.10.287.110">
    <property type="entry name" value="DnaJ domain"/>
    <property type="match status" value="1"/>
</dbReference>
<dbReference type="Gene3D" id="2.10.230.10">
    <property type="entry name" value="Heat shock protein DnaJ, cysteine-rich domain"/>
    <property type="match status" value="1"/>
</dbReference>
<feature type="zinc finger region" description="CR-type" evidence="6">
    <location>
        <begin position="143"/>
        <end position="229"/>
    </location>
</feature>
<evidence type="ECO:0000259" key="8">
    <source>
        <dbReference type="PROSITE" id="PS50076"/>
    </source>
</evidence>
<evidence type="ECO:0000256" key="1">
    <source>
        <dbReference type="ARBA" id="ARBA00022723"/>
    </source>
</evidence>
<dbReference type="GO" id="GO:0030544">
    <property type="term" value="F:Hsp70 protein binding"/>
    <property type="evidence" value="ECO:0007669"/>
    <property type="project" value="InterPro"/>
</dbReference>
<dbReference type="GO" id="GO:0008270">
    <property type="term" value="F:zinc ion binding"/>
    <property type="evidence" value="ECO:0007669"/>
    <property type="project" value="UniProtKB-KW"/>
</dbReference>
<dbReference type="FunFam" id="2.60.260.20:FF:000003">
    <property type="entry name" value="DnaJ subfamily A member 2"/>
    <property type="match status" value="1"/>
</dbReference>
<keyword evidence="1 6" id="KW-0479">Metal-binding</keyword>
<dbReference type="PANTHER" id="PTHR43888">
    <property type="entry name" value="DNAJ-LIKE-2, ISOFORM A-RELATED"/>
    <property type="match status" value="1"/>
</dbReference>
<evidence type="ECO:0000256" key="3">
    <source>
        <dbReference type="ARBA" id="ARBA00022771"/>
    </source>
</evidence>
<dbReference type="SUPFAM" id="SSF57938">
    <property type="entry name" value="DnaJ/Hsp40 cysteine-rich domain"/>
    <property type="match status" value="1"/>
</dbReference>
<evidence type="ECO:0000313" key="11">
    <source>
        <dbReference type="Proteomes" id="UP000005018"/>
    </source>
</evidence>
<dbReference type="eggNOG" id="KOG0712">
    <property type="taxonomic scope" value="Eukaryota"/>
</dbReference>
<dbReference type="InterPro" id="IPR001305">
    <property type="entry name" value="HSP_DnaJ_Cys-rich_dom"/>
</dbReference>
<dbReference type="InterPro" id="IPR018253">
    <property type="entry name" value="DnaJ_domain_CS"/>
</dbReference>
<dbReference type="Pfam" id="PF01556">
    <property type="entry name" value="DnaJ_C"/>
    <property type="match status" value="1"/>
</dbReference>
<keyword evidence="5" id="KW-0143">Chaperone</keyword>
<dbReference type="InterPro" id="IPR036869">
    <property type="entry name" value="J_dom_sf"/>
</dbReference>
<feature type="region of interest" description="Disordered" evidence="7">
    <location>
        <begin position="411"/>
        <end position="437"/>
    </location>
</feature>
<feature type="compositionally biased region" description="Polar residues" evidence="7">
    <location>
        <begin position="423"/>
        <end position="437"/>
    </location>
</feature>
<dbReference type="CDD" id="cd06257">
    <property type="entry name" value="DnaJ"/>
    <property type="match status" value="1"/>
</dbReference>
<dbReference type="FunFam" id="2.10.230.10:FF:000001">
    <property type="entry name" value="DnaJ subfamily A member 2"/>
    <property type="match status" value="1"/>
</dbReference>
<dbReference type="InterPro" id="IPR036410">
    <property type="entry name" value="HSP_DnaJ_Cys-rich_dom_sf"/>
</dbReference>
<evidence type="ECO:0000256" key="6">
    <source>
        <dbReference type="PROSITE-ProRule" id="PRU00546"/>
    </source>
</evidence>
<keyword evidence="3 6" id="KW-0863">Zinc-finger</keyword>
<dbReference type="GO" id="GO:0006457">
    <property type="term" value="P:protein folding"/>
    <property type="evidence" value="ECO:0007669"/>
    <property type="project" value="InterPro"/>
</dbReference>
<name>H8X8B6_CANO9</name>
<feature type="domain" description="CR-type" evidence="9">
    <location>
        <begin position="143"/>
        <end position="229"/>
    </location>
</feature>
<evidence type="ECO:0000313" key="10">
    <source>
        <dbReference type="EMBL" id="CCG24215.1"/>
    </source>
</evidence>
<dbReference type="GeneID" id="14540741"/>
<dbReference type="SUPFAM" id="SSF49493">
    <property type="entry name" value="HSP40/DnaJ peptide-binding domain"/>
    <property type="match status" value="2"/>
</dbReference>
<feature type="domain" description="J" evidence="8">
    <location>
        <begin position="3"/>
        <end position="70"/>
    </location>
</feature>
<organism evidence="10 11">
    <name type="scientific">Candida orthopsilosis (strain 90-125)</name>
    <name type="common">Yeast</name>
    <dbReference type="NCBI Taxonomy" id="1136231"/>
    <lineage>
        <taxon>Eukaryota</taxon>
        <taxon>Fungi</taxon>
        <taxon>Dikarya</taxon>
        <taxon>Ascomycota</taxon>
        <taxon>Saccharomycotina</taxon>
        <taxon>Pichiomycetes</taxon>
        <taxon>Debaryomycetaceae</taxon>
        <taxon>Candida/Lodderomyces clade</taxon>
        <taxon>Candida</taxon>
    </lineage>
</organism>
<dbReference type="Pfam" id="PF00684">
    <property type="entry name" value="DnaJ_CXXCXGXG"/>
    <property type="match status" value="1"/>
</dbReference>
<dbReference type="PRINTS" id="PR00625">
    <property type="entry name" value="JDOMAIN"/>
</dbReference>
<feature type="compositionally biased region" description="Basic and acidic residues" evidence="7">
    <location>
        <begin position="412"/>
        <end position="422"/>
    </location>
</feature>
<dbReference type="SMART" id="SM00271">
    <property type="entry name" value="DnaJ"/>
    <property type="match status" value="1"/>
</dbReference>
<keyword evidence="4 6" id="KW-0862">Zinc</keyword>
<dbReference type="KEGG" id="cot:CORT_0E06330"/>
<dbReference type="InterPro" id="IPR001623">
    <property type="entry name" value="DnaJ_domain"/>
</dbReference>
<dbReference type="Gene3D" id="2.60.260.20">
    <property type="entry name" value="Urease metallochaperone UreE, N-terminal domain"/>
    <property type="match status" value="2"/>
</dbReference>
<dbReference type="SUPFAM" id="SSF46565">
    <property type="entry name" value="Chaperone J-domain"/>
    <property type="match status" value="1"/>
</dbReference>
<dbReference type="RefSeq" id="XP_003870345.1">
    <property type="nucleotide sequence ID" value="XM_003870296.1"/>
</dbReference>
<dbReference type="Pfam" id="PF00226">
    <property type="entry name" value="DnaJ"/>
    <property type="match status" value="1"/>
</dbReference>
<dbReference type="PROSITE" id="PS50076">
    <property type="entry name" value="DNAJ_2"/>
    <property type="match status" value="1"/>
</dbReference>
<accession>H8X8B6</accession>
<dbReference type="InterPro" id="IPR008971">
    <property type="entry name" value="HSP40/DnaJ_pept-bd"/>
</dbReference>
<dbReference type="HOGENOM" id="CLU_017633_10_0_1"/>
<dbReference type="OrthoDB" id="550424at2759"/>
<dbReference type="InterPro" id="IPR044713">
    <property type="entry name" value="DNJA1/2-like"/>
</dbReference>
<dbReference type="CDD" id="cd10719">
    <property type="entry name" value="DnaJ_zf"/>
    <property type="match status" value="1"/>
</dbReference>
<reference evidence="10 11" key="1">
    <citation type="journal article" date="2012" name="PLoS ONE">
        <title>Sequence and analysis of the genome of the pathogenic yeast Candida orthopsilosis.</title>
        <authorList>
            <person name="Riccombeni A."/>
            <person name="Vidanes G."/>
            <person name="Proux-Wera E."/>
            <person name="Wolfe K.H."/>
            <person name="Butler G."/>
        </authorList>
    </citation>
    <scope>NUCLEOTIDE SEQUENCE [LARGE SCALE GENOMIC DNA]</scope>
    <source>
        <strain evidence="10 11">Co 90-125</strain>
    </source>
</reference>
<protein>
    <submittedName>
        <fullName evidence="10">Uncharacterized protein</fullName>
    </submittedName>
</protein>